<name>A0ABQ6QJJ9_9BACT</name>
<accession>A0ABQ6QJJ9</accession>
<reference evidence="1 2" key="1">
    <citation type="journal article" date="2024" name="Arch. Microbiol.">
        <title>Corallococcus caeni sp. nov., a novel myxobacterium isolated from activated sludge.</title>
        <authorList>
            <person name="Tomita S."/>
            <person name="Nakai R."/>
            <person name="Kuroda K."/>
            <person name="Kurashita H."/>
            <person name="Hatamoto M."/>
            <person name="Yamaguchi T."/>
            <person name="Narihiro T."/>
        </authorList>
    </citation>
    <scope>NUCLEOTIDE SEQUENCE [LARGE SCALE GENOMIC DNA]</scope>
    <source>
        <strain evidence="1 2">NO1</strain>
    </source>
</reference>
<evidence type="ECO:0000313" key="1">
    <source>
        <dbReference type="EMBL" id="GMU04211.1"/>
    </source>
</evidence>
<gene>
    <name evidence="1" type="ORF">ASNO1_04630</name>
</gene>
<dbReference type="EMBL" id="BTTX01000001">
    <property type="protein sequence ID" value="GMU04211.1"/>
    <property type="molecule type" value="Genomic_DNA"/>
</dbReference>
<organism evidence="1 2">
    <name type="scientific">Corallococcus caeni</name>
    <dbReference type="NCBI Taxonomy" id="3082388"/>
    <lineage>
        <taxon>Bacteria</taxon>
        <taxon>Pseudomonadati</taxon>
        <taxon>Myxococcota</taxon>
        <taxon>Myxococcia</taxon>
        <taxon>Myxococcales</taxon>
        <taxon>Cystobacterineae</taxon>
        <taxon>Myxococcaceae</taxon>
        <taxon>Corallococcus</taxon>
    </lineage>
</organism>
<dbReference type="Proteomes" id="UP001342631">
    <property type="component" value="Unassembled WGS sequence"/>
</dbReference>
<sequence length="273" mass="28556">MPGVGNAMKIVALVRPAGEVPEAAQVLAAAAGMAPAEARMRLAPEPPALLARLAPDAADALVKTLQDAGLAALTIDESETAERVTARTVTFGSSQATFTPRAGAPLTMAWEDVTVILRGASSLRTQSEHTEKTTQVALGAALITGGLKMTKTTEKSVRGASEETSQLIFVFDRDGRGAVLPEVGFDFSCLGPAMQPSRTANMVALARLVRERAPGAFYDERLLRLGRRPLPFVLGGAVQVVSGATSHSRINTAQGLDVLAEAMRLGVARGYLP</sequence>
<protein>
    <submittedName>
        <fullName evidence="1">Uncharacterized protein</fullName>
    </submittedName>
</protein>
<comment type="caution">
    <text evidence="1">The sequence shown here is derived from an EMBL/GenBank/DDBJ whole genome shotgun (WGS) entry which is preliminary data.</text>
</comment>
<proteinExistence type="predicted"/>
<keyword evidence="2" id="KW-1185">Reference proteome</keyword>
<evidence type="ECO:0000313" key="2">
    <source>
        <dbReference type="Proteomes" id="UP001342631"/>
    </source>
</evidence>